<evidence type="ECO:0000256" key="13">
    <source>
        <dbReference type="SAM" id="Phobius"/>
    </source>
</evidence>
<dbReference type="PANTHER" id="PTHR43469:SF1">
    <property type="entry name" value="SPBETA PROPHAGE-DERIVED DISULFIDE BOND FORMATION PROTEIN B"/>
    <property type="match status" value="1"/>
</dbReference>
<keyword evidence="7 12" id="KW-0560">Oxidoreductase</keyword>
<comment type="caution">
    <text evidence="14">The sequence shown here is derived from an EMBL/GenBank/DDBJ whole genome shotgun (WGS) entry which is preliminary data.</text>
</comment>
<accession>A0A084GIT0</accession>
<dbReference type="AlphaFoldDB" id="A0A084GIT0"/>
<comment type="caution">
    <text evidence="12">Lacks conserved residue(s) required for the propagation of feature annotation.</text>
</comment>
<protein>
    <recommendedName>
        <fullName evidence="12">Probable disulfide formation protein</fullName>
    </recommendedName>
    <alternativeName>
        <fullName evidence="12">Disulfide oxidoreductase</fullName>
    </alternativeName>
    <alternativeName>
        <fullName evidence="12">Thiol-disulfide oxidoreductase</fullName>
    </alternativeName>
</protein>
<evidence type="ECO:0000256" key="7">
    <source>
        <dbReference type="ARBA" id="ARBA00023002"/>
    </source>
</evidence>
<name>A0A084GIT0_METID</name>
<evidence type="ECO:0000256" key="4">
    <source>
        <dbReference type="ARBA" id="ARBA00022692"/>
    </source>
</evidence>
<gene>
    <name evidence="12" type="primary">bdbC</name>
    <name evidence="14" type="ORF">GS18_0220595</name>
</gene>
<evidence type="ECO:0000256" key="5">
    <source>
        <dbReference type="ARBA" id="ARBA00022982"/>
    </source>
</evidence>
<dbReference type="GO" id="GO:0006457">
    <property type="term" value="P:protein folding"/>
    <property type="evidence" value="ECO:0007669"/>
    <property type="project" value="InterPro"/>
</dbReference>
<keyword evidence="6 12" id="KW-1133">Transmembrane helix</keyword>
<dbReference type="Pfam" id="PF02600">
    <property type="entry name" value="DsbB"/>
    <property type="match status" value="1"/>
</dbReference>
<evidence type="ECO:0000256" key="12">
    <source>
        <dbReference type="HAMAP-Rule" id="MF_00287"/>
    </source>
</evidence>
<organism evidence="14 15">
    <name type="scientific">Metabacillus indicus</name>
    <name type="common">Bacillus indicus</name>
    <dbReference type="NCBI Taxonomy" id="246786"/>
    <lineage>
        <taxon>Bacteria</taxon>
        <taxon>Bacillati</taxon>
        <taxon>Bacillota</taxon>
        <taxon>Bacilli</taxon>
        <taxon>Bacillales</taxon>
        <taxon>Bacillaceae</taxon>
        <taxon>Metabacillus</taxon>
    </lineage>
</organism>
<evidence type="ECO:0000256" key="3">
    <source>
        <dbReference type="ARBA" id="ARBA00022448"/>
    </source>
</evidence>
<evidence type="ECO:0000313" key="15">
    <source>
        <dbReference type="Proteomes" id="UP000028549"/>
    </source>
</evidence>
<feature type="transmembrane region" description="Helical" evidence="13">
    <location>
        <begin position="43"/>
        <end position="61"/>
    </location>
</feature>
<feature type="transmembrane region" description="Helical" evidence="13">
    <location>
        <begin position="113"/>
        <end position="137"/>
    </location>
</feature>
<keyword evidence="11 12" id="KW-0676">Redox-active center</keyword>
<evidence type="ECO:0000256" key="10">
    <source>
        <dbReference type="ARBA" id="ARBA00023186"/>
    </source>
</evidence>
<dbReference type="RefSeq" id="WP_029285322.1">
    <property type="nucleotide sequence ID" value="NZ_CP176757.1"/>
</dbReference>
<sequence>MSEQEKKYIENALFTAWGASFISMLGSLYFSEILDFVPCNLCWYQRILMYPLVVILGIAVIKKDYQIAFYTMILSGIGGAISIYHYAVQKIDFIGENSAACGIVPCTGEYINWLGFITIPFLALIGFSIIFAASFTIHRKWKAGR</sequence>
<dbReference type="PIRSF" id="PIRSF036659">
    <property type="entry name" value="BdbC"/>
    <property type="match status" value="1"/>
</dbReference>
<feature type="transmembrane region" description="Helical" evidence="13">
    <location>
        <begin position="68"/>
        <end position="87"/>
    </location>
</feature>
<proteinExistence type="inferred from homology"/>
<evidence type="ECO:0000256" key="9">
    <source>
        <dbReference type="ARBA" id="ARBA00023157"/>
    </source>
</evidence>
<evidence type="ECO:0000256" key="2">
    <source>
        <dbReference type="ARBA" id="ARBA00007602"/>
    </source>
</evidence>
<evidence type="ECO:0000256" key="8">
    <source>
        <dbReference type="ARBA" id="ARBA00023136"/>
    </source>
</evidence>
<keyword evidence="15" id="KW-1185">Reference proteome</keyword>
<feature type="transmembrane region" description="Helical" evidence="13">
    <location>
        <begin position="12"/>
        <end position="31"/>
    </location>
</feature>
<keyword evidence="8 12" id="KW-0472">Membrane</keyword>
<evidence type="ECO:0000256" key="6">
    <source>
        <dbReference type="ARBA" id="ARBA00022989"/>
    </source>
</evidence>
<comment type="subcellular location">
    <subcellularLocation>
        <location evidence="12">Cell membrane</location>
        <topology evidence="12">Multi-pass membrane protein</topology>
    </subcellularLocation>
    <subcellularLocation>
        <location evidence="1">Membrane</location>
        <topology evidence="1">Multi-pass membrane protein</topology>
    </subcellularLocation>
</comment>
<dbReference type="EMBL" id="JNVC02000024">
    <property type="protein sequence ID" value="KEZ47242.1"/>
    <property type="molecule type" value="Genomic_DNA"/>
</dbReference>
<comment type="similarity">
    <text evidence="2 12">Belongs to the DsbB family. BdbC subfamily.</text>
</comment>
<dbReference type="GO" id="GO:0005886">
    <property type="term" value="C:plasma membrane"/>
    <property type="evidence" value="ECO:0007669"/>
    <property type="project" value="UniProtKB-SubCell"/>
</dbReference>
<feature type="disulfide bond" description="Redox-active" evidence="12">
    <location>
        <begin position="39"/>
        <end position="42"/>
    </location>
</feature>
<dbReference type="GO" id="GO:0015035">
    <property type="term" value="F:protein-disulfide reductase activity"/>
    <property type="evidence" value="ECO:0007669"/>
    <property type="project" value="UniProtKB-UniRule"/>
</dbReference>
<dbReference type="PANTHER" id="PTHR43469">
    <property type="entry name" value="DISULFIDE FORMATION PROTEIN-RELATED"/>
    <property type="match status" value="1"/>
</dbReference>
<evidence type="ECO:0000256" key="1">
    <source>
        <dbReference type="ARBA" id="ARBA00004141"/>
    </source>
</evidence>
<dbReference type="InterPro" id="IPR003752">
    <property type="entry name" value="DiS_bond_form_DsbB/BdbC"/>
</dbReference>
<keyword evidence="12" id="KW-1003">Cell membrane</keyword>
<dbReference type="InterPro" id="IPR023380">
    <property type="entry name" value="DsbB-like_sf"/>
</dbReference>
<dbReference type="OrthoDB" id="158402at2"/>
<dbReference type="InterPro" id="IPR012187">
    <property type="entry name" value="Disulphide_bond_form_BdbC"/>
</dbReference>
<reference evidence="14 15" key="1">
    <citation type="journal article" date="2005" name="Int. J. Syst. Evol. Microbiol.">
        <title>Bacillus cibi sp. nov., isolated from jeotgal, a traditional Korean fermented seafood.</title>
        <authorList>
            <person name="Yoon J.H."/>
            <person name="Lee C.H."/>
            <person name="Oh T.K."/>
        </authorList>
    </citation>
    <scope>NUCLEOTIDE SEQUENCE [LARGE SCALE GENOMIC DNA]</scope>
    <source>
        <strain evidence="14 15">DSM 16189</strain>
    </source>
</reference>
<keyword evidence="10 12" id="KW-0143">Chaperone</keyword>
<keyword evidence="9 12" id="KW-1015">Disulfide bond</keyword>
<dbReference type="HAMAP" id="MF_00287">
    <property type="entry name" value="BdbC"/>
    <property type="match status" value="1"/>
</dbReference>
<keyword evidence="3 12" id="KW-0813">Transport</keyword>
<dbReference type="STRING" id="246786.GS18_0220595"/>
<keyword evidence="5 12" id="KW-0249">Electron transport</keyword>
<dbReference type="NCBIfam" id="NF002849">
    <property type="entry name" value="PRK03113.1"/>
    <property type="match status" value="1"/>
</dbReference>
<comment type="function">
    <text evidence="12">Required for disulfide bond formation in some proteins.</text>
</comment>
<keyword evidence="4 12" id="KW-0812">Transmembrane</keyword>
<evidence type="ECO:0000256" key="11">
    <source>
        <dbReference type="ARBA" id="ARBA00023284"/>
    </source>
</evidence>
<dbReference type="Proteomes" id="UP000028549">
    <property type="component" value="Unassembled WGS sequence"/>
</dbReference>
<dbReference type="SUPFAM" id="SSF158442">
    <property type="entry name" value="DsbB-like"/>
    <property type="match status" value="1"/>
</dbReference>
<dbReference type="Gene3D" id="1.20.1550.10">
    <property type="entry name" value="DsbB-like"/>
    <property type="match status" value="1"/>
</dbReference>
<evidence type="ECO:0000313" key="14">
    <source>
        <dbReference type="EMBL" id="KEZ47242.1"/>
    </source>
</evidence>